<dbReference type="Pfam" id="PF04568">
    <property type="entry name" value="IATP"/>
    <property type="match status" value="1"/>
</dbReference>
<dbReference type="STRING" id="101127.A0A1X2GF61"/>
<feature type="compositionally biased region" description="Basic and acidic residues" evidence="6">
    <location>
        <begin position="42"/>
        <end position="52"/>
    </location>
</feature>
<accession>A0A1X2GF61</accession>
<evidence type="ECO:0000256" key="5">
    <source>
        <dbReference type="SAM" id="Coils"/>
    </source>
</evidence>
<evidence type="ECO:0000256" key="1">
    <source>
        <dbReference type="ARBA" id="ARBA00004173"/>
    </source>
</evidence>
<keyword evidence="3" id="KW-0496">Mitochondrion</keyword>
<feature type="region of interest" description="Disordered" evidence="6">
    <location>
        <begin position="1"/>
        <end position="52"/>
    </location>
</feature>
<evidence type="ECO:0000313" key="8">
    <source>
        <dbReference type="Proteomes" id="UP000242146"/>
    </source>
</evidence>
<gene>
    <name evidence="7" type="ORF">DM01DRAFT_1061088</name>
</gene>
<dbReference type="AlphaFoldDB" id="A0A1X2GF61"/>
<proteinExistence type="inferred from homology"/>
<dbReference type="Gene3D" id="1.20.5.500">
    <property type="entry name" value="Single helix bin"/>
    <property type="match status" value="1"/>
</dbReference>
<dbReference type="OrthoDB" id="5532350at2759"/>
<comment type="similarity">
    <text evidence="2 4">Belongs to the ATPase inhibitor family.</text>
</comment>
<comment type="function">
    <text evidence="4">Inhibits the enzyme activity of ATPase.</text>
</comment>
<feature type="compositionally biased region" description="Low complexity" evidence="6">
    <location>
        <begin position="31"/>
        <end position="41"/>
    </location>
</feature>
<feature type="coiled-coil region" evidence="5">
    <location>
        <begin position="61"/>
        <end position="88"/>
    </location>
</feature>
<name>A0A1X2GF61_9FUNG</name>
<protein>
    <recommendedName>
        <fullName evidence="4">ATPase inhibitor, mitochondrial</fullName>
    </recommendedName>
</protein>
<reference evidence="7 8" key="1">
    <citation type="submission" date="2016-07" db="EMBL/GenBank/DDBJ databases">
        <title>Pervasive Adenine N6-methylation of Active Genes in Fungi.</title>
        <authorList>
            <consortium name="DOE Joint Genome Institute"/>
            <person name="Mondo S.J."/>
            <person name="Dannebaum R.O."/>
            <person name="Kuo R.C."/>
            <person name="Labutti K."/>
            <person name="Haridas S."/>
            <person name="Kuo A."/>
            <person name="Salamov A."/>
            <person name="Ahrendt S.R."/>
            <person name="Lipzen A."/>
            <person name="Sullivan W."/>
            <person name="Andreopoulos W.B."/>
            <person name="Clum A."/>
            <person name="Lindquist E."/>
            <person name="Daum C."/>
            <person name="Ramamoorthy G.K."/>
            <person name="Gryganskyi A."/>
            <person name="Culley D."/>
            <person name="Magnuson J.K."/>
            <person name="James T.Y."/>
            <person name="O'Malley M.A."/>
            <person name="Stajich J.E."/>
            <person name="Spatafora J.W."/>
            <person name="Visel A."/>
            <person name="Grigoriev I.V."/>
        </authorList>
    </citation>
    <scope>NUCLEOTIDE SEQUENCE [LARGE SCALE GENOMIC DNA]</scope>
    <source>
        <strain evidence="7 8">NRRL 3301</strain>
    </source>
</reference>
<dbReference type="InterPro" id="IPR007648">
    <property type="entry name" value="ATPase_inhibitor_mt"/>
</dbReference>
<dbReference type="GO" id="GO:0005739">
    <property type="term" value="C:mitochondrion"/>
    <property type="evidence" value="ECO:0007669"/>
    <property type="project" value="UniProtKB-SubCell"/>
</dbReference>
<organism evidence="7 8">
    <name type="scientific">Hesseltinella vesiculosa</name>
    <dbReference type="NCBI Taxonomy" id="101127"/>
    <lineage>
        <taxon>Eukaryota</taxon>
        <taxon>Fungi</taxon>
        <taxon>Fungi incertae sedis</taxon>
        <taxon>Mucoromycota</taxon>
        <taxon>Mucoromycotina</taxon>
        <taxon>Mucoromycetes</taxon>
        <taxon>Mucorales</taxon>
        <taxon>Cunninghamellaceae</taxon>
        <taxon>Hesseltinella</taxon>
    </lineage>
</organism>
<comment type="subcellular location">
    <subcellularLocation>
        <location evidence="1">Mitochondrion</location>
    </subcellularLocation>
</comment>
<keyword evidence="8" id="KW-1185">Reference proteome</keyword>
<dbReference type="SUPFAM" id="SSF64602">
    <property type="entry name" value="F1 ATPase inhibitor, IF1, C-terminal domain"/>
    <property type="match status" value="1"/>
</dbReference>
<comment type="caution">
    <text evidence="7">The sequence shown here is derived from an EMBL/GenBank/DDBJ whole genome shotgun (WGS) entry which is preliminary data.</text>
</comment>
<dbReference type="GO" id="GO:0042030">
    <property type="term" value="F:ATPase inhibitor activity"/>
    <property type="evidence" value="ECO:0007669"/>
    <property type="project" value="InterPro"/>
</dbReference>
<evidence type="ECO:0000256" key="2">
    <source>
        <dbReference type="ARBA" id="ARBA00010901"/>
    </source>
</evidence>
<keyword evidence="5" id="KW-0175">Coiled coil</keyword>
<dbReference type="Proteomes" id="UP000242146">
    <property type="component" value="Unassembled WGS sequence"/>
</dbReference>
<evidence type="ECO:0000256" key="4">
    <source>
        <dbReference type="RuleBase" id="RU368087"/>
    </source>
</evidence>
<evidence type="ECO:0000256" key="3">
    <source>
        <dbReference type="ARBA" id="ARBA00023128"/>
    </source>
</evidence>
<feature type="compositionally biased region" description="Polar residues" evidence="6">
    <location>
        <begin position="9"/>
        <end position="30"/>
    </location>
</feature>
<dbReference type="EMBL" id="MCGT01000018">
    <property type="protein sequence ID" value="ORX52384.1"/>
    <property type="molecule type" value="Genomic_DNA"/>
</dbReference>
<evidence type="ECO:0000256" key="6">
    <source>
        <dbReference type="SAM" id="MobiDB-lite"/>
    </source>
</evidence>
<evidence type="ECO:0000313" key="7">
    <source>
        <dbReference type="EMBL" id="ORX52384.1"/>
    </source>
</evidence>
<sequence length="90" mass="10001">MLSRASARLRTQGTRQMTRRSYSGQAYDQNSAGATSASGSFGKKEKAAENQWARAHDAEKLKLLKEMLAEHKKSAEDLEKKLAEMSNKAK</sequence>